<reference evidence="10" key="2">
    <citation type="submission" date="2020-05" db="UniProtKB">
        <authorList>
            <consortium name="EnsemblMetazoa"/>
        </authorList>
    </citation>
    <scope>IDENTIFICATION</scope>
    <source>
        <strain evidence="10">Epiroticus2</strain>
    </source>
</reference>
<feature type="transmembrane region" description="Helical" evidence="8">
    <location>
        <begin position="76"/>
        <end position="100"/>
    </location>
</feature>
<evidence type="ECO:0000256" key="3">
    <source>
        <dbReference type="ARBA" id="ARBA00022449"/>
    </source>
</evidence>
<dbReference type="PANTHER" id="PTHR12266:SF0">
    <property type="entry name" value="MITOCHONDRIAL SODIUM_CALCIUM EXCHANGER PROTEIN"/>
    <property type="match status" value="1"/>
</dbReference>
<dbReference type="STRING" id="199890.A0A182PRB8"/>
<protein>
    <recommendedName>
        <fullName evidence="9">Sodium/calcium exchanger membrane region domain-containing protein</fullName>
    </recommendedName>
</protein>
<keyword evidence="4" id="KW-0106">Calcium</keyword>
<feature type="transmembrane region" description="Helical" evidence="8">
    <location>
        <begin position="330"/>
        <end position="348"/>
    </location>
</feature>
<dbReference type="AlphaFoldDB" id="A0A182PRB8"/>
<dbReference type="GO" id="GO:0005432">
    <property type="term" value="F:calcium:sodium antiporter activity"/>
    <property type="evidence" value="ECO:0007669"/>
    <property type="project" value="TreeGrafter"/>
</dbReference>
<feature type="transmembrane region" description="Helical" evidence="8">
    <location>
        <begin position="455"/>
        <end position="475"/>
    </location>
</feature>
<dbReference type="Pfam" id="PF01699">
    <property type="entry name" value="Na_Ca_ex"/>
    <property type="match status" value="1"/>
</dbReference>
<evidence type="ECO:0000256" key="2">
    <source>
        <dbReference type="ARBA" id="ARBA00022448"/>
    </source>
</evidence>
<evidence type="ECO:0000256" key="5">
    <source>
        <dbReference type="ARBA" id="ARBA00022692"/>
    </source>
</evidence>
<evidence type="ECO:0000259" key="9">
    <source>
        <dbReference type="Pfam" id="PF01699"/>
    </source>
</evidence>
<dbReference type="PANTHER" id="PTHR12266">
    <property type="entry name" value="NA+/CA2+ K+ INDEPENDENT EXCHANGER"/>
    <property type="match status" value="1"/>
</dbReference>
<evidence type="ECO:0000256" key="4">
    <source>
        <dbReference type="ARBA" id="ARBA00022568"/>
    </source>
</evidence>
<keyword evidence="11" id="KW-1185">Reference proteome</keyword>
<feature type="transmembrane region" description="Helical" evidence="8">
    <location>
        <begin position="355"/>
        <end position="373"/>
    </location>
</feature>
<accession>A0A182PRB8</accession>
<evidence type="ECO:0000313" key="10">
    <source>
        <dbReference type="EnsemblMetazoa" id="AEPI009502-PA"/>
    </source>
</evidence>
<keyword evidence="2" id="KW-0813">Transport</keyword>
<feature type="transmembrane region" description="Helical" evidence="8">
    <location>
        <begin position="121"/>
        <end position="139"/>
    </location>
</feature>
<dbReference type="GO" id="GO:0016020">
    <property type="term" value="C:membrane"/>
    <property type="evidence" value="ECO:0007669"/>
    <property type="project" value="UniProtKB-SubCell"/>
</dbReference>
<organism evidence="10 11">
    <name type="scientific">Anopheles epiroticus</name>
    <dbReference type="NCBI Taxonomy" id="199890"/>
    <lineage>
        <taxon>Eukaryota</taxon>
        <taxon>Metazoa</taxon>
        <taxon>Ecdysozoa</taxon>
        <taxon>Arthropoda</taxon>
        <taxon>Hexapoda</taxon>
        <taxon>Insecta</taxon>
        <taxon>Pterygota</taxon>
        <taxon>Neoptera</taxon>
        <taxon>Endopterygota</taxon>
        <taxon>Diptera</taxon>
        <taxon>Nematocera</taxon>
        <taxon>Culicoidea</taxon>
        <taxon>Culicidae</taxon>
        <taxon>Anophelinae</taxon>
        <taxon>Anopheles</taxon>
    </lineage>
</organism>
<feature type="transmembrane region" description="Helical" evidence="8">
    <location>
        <begin position="544"/>
        <end position="562"/>
    </location>
</feature>
<feature type="transmembrane region" description="Helical" evidence="8">
    <location>
        <begin position="209"/>
        <end position="233"/>
    </location>
</feature>
<dbReference type="InterPro" id="IPR004837">
    <property type="entry name" value="NaCa_Exmemb"/>
</dbReference>
<keyword evidence="5 8" id="KW-0812">Transmembrane</keyword>
<dbReference type="Gene3D" id="1.20.1420.30">
    <property type="entry name" value="NCX, central ion-binding region"/>
    <property type="match status" value="1"/>
</dbReference>
<evidence type="ECO:0000256" key="8">
    <source>
        <dbReference type="SAM" id="Phobius"/>
    </source>
</evidence>
<keyword evidence="4" id="KW-0406">Ion transport</keyword>
<feature type="transmembrane region" description="Helical" evidence="8">
    <location>
        <begin position="385"/>
        <end position="406"/>
    </location>
</feature>
<reference evidence="11" key="1">
    <citation type="submission" date="2013-03" db="EMBL/GenBank/DDBJ databases">
        <title>The Genome Sequence of Anopheles epiroticus epiroticus2.</title>
        <authorList>
            <consortium name="The Broad Institute Genomics Platform"/>
            <person name="Neafsey D.E."/>
            <person name="Howell P."/>
            <person name="Walker B."/>
            <person name="Young S.K."/>
            <person name="Zeng Q."/>
            <person name="Gargeya S."/>
            <person name="Fitzgerald M."/>
            <person name="Haas B."/>
            <person name="Abouelleil A."/>
            <person name="Allen A.W."/>
            <person name="Alvarado L."/>
            <person name="Arachchi H.M."/>
            <person name="Berlin A.M."/>
            <person name="Chapman S.B."/>
            <person name="Gainer-Dewar J."/>
            <person name="Goldberg J."/>
            <person name="Griggs A."/>
            <person name="Gujja S."/>
            <person name="Hansen M."/>
            <person name="Howarth C."/>
            <person name="Imamovic A."/>
            <person name="Ireland A."/>
            <person name="Larimer J."/>
            <person name="McCowan C."/>
            <person name="Murphy C."/>
            <person name="Pearson M."/>
            <person name="Poon T.W."/>
            <person name="Priest M."/>
            <person name="Roberts A."/>
            <person name="Saif S."/>
            <person name="Shea T."/>
            <person name="Sisk P."/>
            <person name="Sykes S."/>
            <person name="Wortman J."/>
            <person name="Nusbaum C."/>
            <person name="Birren B."/>
        </authorList>
    </citation>
    <scope>NUCLEOTIDE SEQUENCE [LARGE SCALE GENOMIC DNA]</scope>
    <source>
        <strain evidence="11">Epiroticus2</strain>
    </source>
</reference>
<evidence type="ECO:0000256" key="6">
    <source>
        <dbReference type="ARBA" id="ARBA00022989"/>
    </source>
</evidence>
<dbReference type="EnsemblMetazoa" id="AEPI009502-RA">
    <property type="protein sequence ID" value="AEPI009502-PA"/>
    <property type="gene ID" value="AEPI009502"/>
</dbReference>
<feature type="transmembrane region" description="Helical" evidence="8">
    <location>
        <begin position="521"/>
        <end position="537"/>
    </location>
</feature>
<dbReference type="InterPro" id="IPR044880">
    <property type="entry name" value="NCX_ion-bd_dom_sf"/>
</dbReference>
<keyword evidence="4" id="KW-0109">Calcium transport</keyword>
<keyword evidence="7 8" id="KW-0472">Membrane</keyword>
<feature type="domain" description="Sodium/calcium exchanger membrane region" evidence="9">
    <location>
        <begin position="87"/>
        <end position="226"/>
    </location>
</feature>
<evidence type="ECO:0000313" key="11">
    <source>
        <dbReference type="Proteomes" id="UP000075885"/>
    </source>
</evidence>
<sequence>MDPIGSIMEPFLNISPQYQAHQNIFVSLRAQPCSNVHAVLEDERCLFVRETEECRESMHYIDYMHLVYCDVDSSNVLLFTLTICGLLLFVLLLGTLIYHLCVHRYVEGVLFVAKSLRLNEYIAGVTLLTYGNGLAQVLSELKHHTSGDTELIYNQYLGTAVYQVSFLAAFVIWMGSFAAYSEVIVPNLISLMIVSLLVEEFMYDEQVGLFQTITLGVLYVAFLGALYTIALMMDSEGNRSRSQIDVRDANGRLLDVKVTETLAYVERGENVTCLLRIWQGLRCFRGGEFRAASFYRKMYLFCTVPVEVVTVLLLPKVNFALPLHGWNKCLFIVNLILFPLFVIGTALVDMISIEHLGWICLGSLIASACLSLSVCATCSYDQKPPFFTCIGLFTIFGTSYVIMLLSYEMIAILESLSIIANVSSASFAITALAWGSCWIDFVTLRTLAMRGYSRLGFAACLGTPVFSKYSSAILLGTSQLSLNFFLDILIGLCTVFCVQMIRTGSTTIHVRDGTSGPTCAIYVFVISMTLLLSLLFSRFQARKSLALCLWTLYVTFLVYVVFCELEITHGFGTDHNDDGEYFLDRVPHRNH</sequence>
<feature type="transmembrane region" description="Helical" evidence="8">
    <location>
        <begin position="418"/>
        <end position="435"/>
    </location>
</feature>
<dbReference type="Proteomes" id="UP000075885">
    <property type="component" value="Unassembled WGS sequence"/>
</dbReference>
<keyword evidence="3" id="KW-0050">Antiport</keyword>
<feature type="transmembrane region" description="Helical" evidence="8">
    <location>
        <begin position="184"/>
        <end position="203"/>
    </location>
</feature>
<feature type="transmembrane region" description="Helical" evidence="8">
    <location>
        <begin position="298"/>
        <end position="318"/>
    </location>
</feature>
<feature type="transmembrane region" description="Helical" evidence="8">
    <location>
        <begin position="159"/>
        <end position="177"/>
    </location>
</feature>
<keyword evidence="6 8" id="KW-1133">Transmembrane helix</keyword>
<proteinExistence type="predicted"/>
<evidence type="ECO:0000256" key="7">
    <source>
        <dbReference type="ARBA" id="ARBA00023136"/>
    </source>
</evidence>
<dbReference type="InterPro" id="IPR051359">
    <property type="entry name" value="CaCA_antiporter"/>
</dbReference>
<dbReference type="GO" id="GO:0006874">
    <property type="term" value="P:intracellular calcium ion homeostasis"/>
    <property type="evidence" value="ECO:0007669"/>
    <property type="project" value="TreeGrafter"/>
</dbReference>
<evidence type="ECO:0000256" key="1">
    <source>
        <dbReference type="ARBA" id="ARBA00004141"/>
    </source>
</evidence>
<dbReference type="VEuPathDB" id="VectorBase:AEPI009502"/>
<comment type="subcellular location">
    <subcellularLocation>
        <location evidence="1">Membrane</location>
        <topology evidence="1">Multi-pass membrane protein</topology>
    </subcellularLocation>
</comment>
<feature type="transmembrane region" description="Helical" evidence="8">
    <location>
        <begin position="482"/>
        <end position="501"/>
    </location>
</feature>
<name>A0A182PRB8_9DIPT</name>